<dbReference type="Proteomes" id="UP000886523">
    <property type="component" value="Unassembled WGS sequence"/>
</dbReference>
<organism evidence="2 3">
    <name type="scientific">Hydnum rufescens UP504</name>
    <dbReference type="NCBI Taxonomy" id="1448309"/>
    <lineage>
        <taxon>Eukaryota</taxon>
        <taxon>Fungi</taxon>
        <taxon>Dikarya</taxon>
        <taxon>Basidiomycota</taxon>
        <taxon>Agaricomycotina</taxon>
        <taxon>Agaricomycetes</taxon>
        <taxon>Cantharellales</taxon>
        <taxon>Hydnaceae</taxon>
        <taxon>Hydnum</taxon>
    </lineage>
</organism>
<keyword evidence="3" id="KW-1185">Reference proteome</keyword>
<feature type="compositionally biased region" description="Polar residues" evidence="1">
    <location>
        <begin position="94"/>
        <end position="104"/>
    </location>
</feature>
<feature type="compositionally biased region" description="Basic and acidic residues" evidence="1">
    <location>
        <begin position="82"/>
        <end position="91"/>
    </location>
</feature>
<proteinExistence type="predicted"/>
<evidence type="ECO:0000313" key="3">
    <source>
        <dbReference type="Proteomes" id="UP000886523"/>
    </source>
</evidence>
<feature type="region of interest" description="Disordered" evidence="1">
    <location>
        <begin position="66"/>
        <end position="107"/>
    </location>
</feature>
<dbReference type="EMBL" id="MU129117">
    <property type="protein sequence ID" value="KAF9506287.1"/>
    <property type="molecule type" value="Genomic_DNA"/>
</dbReference>
<comment type="caution">
    <text evidence="2">The sequence shown here is derived from an EMBL/GenBank/DDBJ whole genome shotgun (WGS) entry which is preliminary data.</text>
</comment>
<dbReference type="AlphaFoldDB" id="A0A9P6DLW9"/>
<sequence>MAIIRRQCMMKEEVTVPHTHCGFLSKVPHIPHENPYKLAPNPMLKHLSTTTQNTHEELKVPHTRCGRSPLCENPPNVNMDNAPHENTETHSCRRPTTNPTMAKHSTTHPLRRVCGNTCCPLDAQNPTTRTHQGPRRNTDAHSHPQPDTNTPTELQTKHEPMWTPALQYKMEVFSFCETPSEEYTNKAWAKCACRHSHASPQCSTIHHQYNHASNMMRYIHCAISDPTNAQTRFRKDRSARPPIPPTLDFPNVYEDATPAEAAGAGAALLALASVPPLCDTPPNDMIREPSPQHLQHTQQWTPHTRSGGCVVISGKMAPKEQQELLFWSPLPQMKPDPTRTRTEPQHGIWTCAVAEDLA</sequence>
<accession>A0A9P6DLW9</accession>
<gene>
    <name evidence="2" type="ORF">BS47DRAFT_1367488</name>
</gene>
<name>A0A9P6DLW9_9AGAM</name>
<reference evidence="2" key="1">
    <citation type="journal article" date="2020" name="Nat. Commun.">
        <title>Large-scale genome sequencing of mycorrhizal fungi provides insights into the early evolution of symbiotic traits.</title>
        <authorList>
            <person name="Miyauchi S."/>
            <person name="Kiss E."/>
            <person name="Kuo A."/>
            <person name="Drula E."/>
            <person name="Kohler A."/>
            <person name="Sanchez-Garcia M."/>
            <person name="Morin E."/>
            <person name="Andreopoulos B."/>
            <person name="Barry K.W."/>
            <person name="Bonito G."/>
            <person name="Buee M."/>
            <person name="Carver A."/>
            <person name="Chen C."/>
            <person name="Cichocki N."/>
            <person name="Clum A."/>
            <person name="Culley D."/>
            <person name="Crous P.W."/>
            <person name="Fauchery L."/>
            <person name="Girlanda M."/>
            <person name="Hayes R.D."/>
            <person name="Keri Z."/>
            <person name="LaButti K."/>
            <person name="Lipzen A."/>
            <person name="Lombard V."/>
            <person name="Magnuson J."/>
            <person name="Maillard F."/>
            <person name="Murat C."/>
            <person name="Nolan M."/>
            <person name="Ohm R.A."/>
            <person name="Pangilinan J."/>
            <person name="Pereira M.F."/>
            <person name="Perotto S."/>
            <person name="Peter M."/>
            <person name="Pfister S."/>
            <person name="Riley R."/>
            <person name="Sitrit Y."/>
            <person name="Stielow J.B."/>
            <person name="Szollosi G."/>
            <person name="Zifcakova L."/>
            <person name="Stursova M."/>
            <person name="Spatafora J.W."/>
            <person name="Tedersoo L."/>
            <person name="Vaario L.M."/>
            <person name="Yamada A."/>
            <person name="Yan M."/>
            <person name="Wang P."/>
            <person name="Xu J."/>
            <person name="Bruns T."/>
            <person name="Baldrian P."/>
            <person name="Vilgalys R."/>
            <person name="Dunand C."/>
            <person name="Henrissat B."/>
            <person name="Grigoriev I.V."/>
            <person name="Hibbett D."/>
            <person name="Nagy L.G."/>
            <person name="Martin F.M."/>
        </authorList>
    </citation>
    <scope>NUCLEOTIDE SEQUENCE</scope>
    <source>
        <strain evidence="2">UP504</strain>
    </source>
</reference>
<evidence type="ECO:0000313" key="2">
    <source>
        <dbReference type="EMBL" id="KAF9506287.1"/>
    </source>
</evidence>
<evidence type="ECO:0000256" key="1">
    <source>
        <dbReference type="SAM" id="MobiDB-lite"/>
    </source>
</evidence>
<feature type="compositionally biased region" description="Polar residues" evidence="1">
    <location>
        <begin position="145"/>
        <end position="154"/>
    </location>
</feature>
<feature type="region of interest" description="Disordered" evidence="1">
    <location>
        <begin position="125"/>
        <end position="155"/>
    </location>
</feature>
<protein>
    <submittedName>
        <fullName evidence="2">Uncharacterized protein</fullName>
    </submittedName>
</protein>